<dbReference type="FunFam" id="3.40.50.300:FF:000006">
    <property type="entry name" value="DNA-binding transcriptional regulator NtrC"/>
    <property type="match status" value="1"/>
</dbReference>
<keyword evidence="4" id="KW-0238">DNA-binding</keyword>
<evidence type="ECO:0000256" key="5">
    <source>
        <dbReference type="ARBA" id="ARBA00023159"/>
    </source>
</evidence>
<comment type="caution">
    <text evidence="8">The sequence shown here is derived from an EMBL/GenBank/DDBJ whole genome shotgun (WGS) entry which is preliminary data.</text>
</comment>
<sequence>MPVERWGDEGLRDLQYLLPAALRAEPQSPPMAVSDGTELPVSPVSPELGHAVGISPGFNSVLHMVRRVAPTNATVLFLGESGVGKEVFARMLHRMSARNNKPFVAVNCAAIPEQLMESELFGAERGAYTGATQSRIGRFERANGGTLFLDEIGTLSSGAQGNLLRALQEGEIERLGDTQTRHVDVRVIAATNVDLREEVAAGRFREDLFFRLNVFPIRIVPLRERREDIPLLLMHFLAKFNQLHNQRLSGFTQRAVDAVMSYHWPGNIRELENVVERGVILSTGNTAIDAPQLFTSGEQFYSKQYTVGSQGGLVKADPAQLLCTEKNDEAERISRTVSSLVLGEDEPQSGASLDEVETFMLKKALERANGNVAAAARILGITRPQMVYRLKSRNITHHAQ</sequence>
<keyword evidence="5" id="KW-0010">Activator</keyword>
<evidence type="ECO:0000256" key="2">
    <source>
        <dbReference type="ARBA" id="ARBA00022840"/>
    </source>
</evidence>
<dbReference type="SMART" id="SM00382">
    <property type="entry name" value="AAA"/>
    <property type="match status" value="1"/>
</dbReference>
<reference evidence="8" key="1">
    <citation type="submission" date="2019-08" db="EMBL/GenBank/DDBJ databases">
        <authorList>
            <person name="Kucharzyk K."/>
            <person name="Murdoch R.W."/>
            <person name="Higgins S."/>
            <person name="Loffler F."/>
        </authorList>
    </citation>
    <scope>NUCLEOTIDE SEQUENCE</scope>
</reference>
<dbReference type="PROSITE" id="PS00676">
    <property type="entry name" value="SIGMA54_INTERACT_2"/>
    <property type="match status" value="1"/>
</dbReference>
<evidence type="ECO:0000256" key="1">
    <source>
        <dbReference type="ARBA" id="ARBA00022741"/>
    </source>
</evidence>
<evidence type="ECO:0000259" key="7">
    <source>
        <dbReference type="PROSITE" id="PS50045"/>
    </source>
</evidence>
<dbReference type="PANTHER" id="PTHR32071:SF117">
    <property type="entry name" value="PTS-DEPENDENT DIHYDROXYACETONE KINASE OPERON REGULATORY PROTEIN-RELATED"/>
    <property type="match status" value="1"/>
</dbReference>
<dbReference type="Pfam" id="PF02954">
    <property type="entry name" value="HTH_8"/>
    <property type="match status" value="1"/>
</dbReference>
<dbReference type="PROSITE" id="PS00688">
    <property type="entry name" value="SIGMA54_INTERACT_3"/>
    <property type="match status" value="1"/>
</dbReference>
<keyword evidence="1" id="KW-0547">Nucleotide-binding</keyword>
<proteinExistence type="predicted"/>
<name>A0A645AT37_9ZZZZ</name>
<dbReference type="CDD" id="cd00009">
    <property type="entry name" value="AAA"/>
    <property type="match status" value="1"/>
</dbReference>
<dbReference type="PROSITE" id="PS00675">
    <property type="entry name" value="SIGMA54_INTERACT_1"/>
    <property type="match status" value="1"/>
</dbReference>
<evidence type="ECO:0000313" key="8">
    <source>
        <dbReference type="EMBL" id="MPM56066.1"/>
    </source>
</evidence>
<dbReference type="Pfam" id="PF25601">
    <property type="entry name" value="AAA_lid_14"/>
    <property type="match status" value="1"/>
</dbReference>
<dbReference type="Gene3D" id="1.10.8.60">
    <property type="match status" value="1"/>
</dbReference>
<organism evidence="8">
    <name type="scientific">bioreactor metagenome</name>
    <dbReference type="NCBI Taxonomy" id="1076179"/>
    <lineage>
        <taxon>unclassified sequences</taxon>
        <taxon>metagenomes</taxon>
        <taxon>ecological metagenomes</taxon>
    </lineage>
</organism>
<dbReference type="Gene3D" id="3.40.50.300">
    <property type="entry name" value="P-loop containing nucleotide triphosphate hydrolases"/>
    <property type="match status" value="1"/>
</dbReference>
<dbReference type="GO" id="GO:0006355">
    <property type="term" value="P:regulation of DNA-templated transcription"/>
    <property type="evidence" value="ECO:0007669"/>
    <property type="project" value="InterPro"/>
</dbReference>
<dbReference type="GO" id="GO:0043565">
    <property type="term" value="F:sequence-specific DNA binding"/>
    <property type="evidence" value="ECO:0007669"/>
    <property type="project" value="InterPro"/>
</dbReference>
<dbReference type="PROSITE" id="PS50045">
    <property type="entry name" value="SIGMA54_INTERACT_4"/>
    <property type="match status" value="1"/>
</dbReference>
<dbReference type="SUPFAM" id="SSF46689">
    <property type="entry name" value="Homeodomain-like"/>
    <property type="match status" value="1"/>
</dbReference>
<gene>
    <name evidence="8" type="primary">mopR_1</name>
    <name evidence="8" type="ORF">SDC9_102865</name>
</gene>
<dbReference type="PANTHER" id="PTHR32071">
    <property type="entry name" value="TRANSCRIPTIONAL REGULATORY PROTEIN"/>
    <property type="match status" value="1"/>
</dbReference>
<dbReference type="GO" id="GO:0005524">
    <property type="term" value="F:ATP binding"/>
    <property type="evidence" value="ECO:0007669"/>
    <property type="project" value="UniProtKB-KW"/>
</dbReference>
<dbReference type="Pfam" id="PF00158">
    <property type="entry name" value="Sigma54_activat"/>
    <property type="match status" value="1"/>
</dbReference>
<dbReference type="InterPro" id="IPR002197">
    <property type="entry name" value="HTH_Fis"/>
</dbReference>
<keyword evidence="6" id="KW-0804">Transcription</keyword>
<dbReference type="SUPFAM" id="SSF52540">
    <property type="entry name" value="P-loop containing nucleoside triphosphate hydrolases"/>
    <property type="match status" value="1"/>
</dbReference>
<dbReference type="InterPro" id="IPR009057">
    <property type="entry name" value="Homeodomain-like_sf"/>
</dbReference>
<dbReference type="Gene3D" id="1.10.10.60">
    <property type="entry name" value="Homeodomain-like"/>
    <property type="match status" value="1"/>
</dbReference>
<dbReference type="PRINTS" id="PR01590">
    <property type="entry name" value="HTHFIS"/>
</dbReference>
<dbReference type="FunFam" id="1.10.8.60:FF:000014">
    <property type="entry name" value="DNA-binding transcriptional regulator NtrC"/>
    <property type="match status" value="1"/>
</dbReference>
<keyword evidence="3" id="KW-0805">Transcription regulation</keyword>
<dbReference type="InterPro" id="IPR003593">
    <property type="entry name" value="AAA+_ATPase"/>
</dbReference>
<evidence type="ECO:0000256" key="4">
    <source>
        <dbReference type="ARBA" id="ARBA00023125"/>
    </source>
</evidence>
<dbReference type="EMBL" id="VSSQ01015565">
    <property type="protein sequence ID" value="MPM56066.1"/>
    <property type="molecule type" value="Genomic_DNA"/>
</dbReference>
<feature type="domain" description="Sigma-54 factor interaction" evidence="7">
    <location>
        <begin position="51"/>
        <end position="280"/>
    </location>
</feature>
<dbReference type="AlphaFoldDB" id="A0A645AT37"/>
<dbReference type="InterPro" id="IPR027417">
    <property type="entry name" value="P-loop_NTPase"/>
</dbReference>
<accession>A0A645AT37</accession>
<evidence type="ECO:0000256" key="3">
    <source>
        <dbReference type="ARBA" id="ARBA00023015"/>
    </source>
</evidence>
<dbReference type="InterPro" id="IPR025662">
    <property type="entry name" value="Sigma_54_int_dom_ATP-bd_1"/>
</dbReference>
<evidence type="ECO:0000256" key="6">
    <source>
        <dbReference type="ARBA" id="ARBA00023163"/>
    </source>
</evidence>
<dbReference type="InterPro" id="IPR058031">
    <property type="entry name" value="AAA_lid_NorR"/>
</dbReference>
<dbReference type="InterPro" id="IPR025944">
    <property type="entry name" value="Sigma_54_int_dom_CS"/>
</dbReference>
<keyword evidence="2" id="KW-0067">ATP-binding</keyword>
<dbReference type="InterPro" id="IPR025943">
    <property type="entry name" value="Sigma_54_int_dom_ATP-bd_2"/>
</dbReference>
<protein>
    <submittedName>
        <fullName evidence="8">Phenol regulator MopR</fullName>
    </submittedName>
</protein>
<dbReference type="InterPro" id="IPR002078">
    <property type="entry name" value="Sigma_54_int"/>
</dbReference>